<dbReference type="Pfam" id="PF09056">
    <property type="entry name" value="Phospholip_A2_3"/>
    <property type="match status" value="1"/>
</dbReference>
<keyword evidence="1" id="KW-0812">Transmembrane</keyword>
<dbReference type="InterPro" id="IPR036444">
    <property type="entry name" value="PLipase_A2_dom_sf"/>
</dbReference>
<dbReference type="PANTHER" id="PTHR40787">
    <property type="entry name" value="SECRETED PROTEIN"/>
    <property type="match status" value="1"/>
</dbReference>
<dbReference type="Gene3D" id="1.20.90.10">
    <property type="entry name" value="Phospholipase A2 domain"/>
    <property type="match status" value="1"/>
</dbReference>
<dbReference type="GO" id="GO:0050482">
    <property type="term" value="P:arachidonate secretion"/>
    <property type="evidence" value="ECO:0007669"/>
    <property type="project" value="InterPro"/>
</dbReference>
<name>A0AA35LYX0_9HYPO</name>
<reference evidence="2" key="1">
    <citation type="submission" date="2023-01" db="EMBL/GenBank/DDBJ databases">
        <authorList>
            <person name="Piombo E."/>
        </authorList>
    </citation>
    <scope>NUCLEOTIDE SEQUENCE</scope>
</reference>
<evidence type="ECO:0000313" key="3">
    <source>
        <dbReference type="Proteomes" id="UP001160390"/>
    </source>
</evidence>
<proteinExistence type="predicted"/>
<evidence type="ECO:0000313" key="2">
    <source>
        <dbReference type="EMBL" id="CAI6087018.1"/>
    </source>
</evidence>
<dbReference type="EMBL" id="CABFNP030000789">
    <property type="protein sequence ID" value="CAI6087018.1"/>
    <property type="molecule type" value="Genomic_DNA"/>
</dbReference>
<organism evidence="2 3">
    <name type="scientific">Clonostachys chloroleuca</name>
    <dbReference type="NCBI Taxonomy" id="1926264"/>
    <lineage>
        <taxon>Eukaryota</taxon>
        <taxon>Fungi</taxon>
        <taxon>Dikarya</taxon>
        <taxon>Ascomycota</taxon>
        <taxon>Pezizomycotina</taxon>
        <taxon>Sordariomycetes</taxon>
        <taxon>Hypocreomycetidae</taxon>
        <taxon>Hypocreales</taxon>
        <taxon>Bionectriaceae</taxon>
        <taxon>Clonostachys</taxon>
    </lineage>
</organism>
<accession>A0AA35LYX0</accession>
<protein>
    <submittedName>
        <fullName evidence="2">Uncharacterized protein</fullName>
    </submittedName>
</protein>
<feature type="transmembrane region" description="Helical" evidence="1">
    <location>
        <begin position="74"/>
        <end position="98"/>
    </location>
</feature>
<dbReference type="PANTHER" id="PTHR40787:SF3">
    <property type="entry name" value="PROTEIN TRANSPORT PROTEIN SEC39"/>
    <property type="match status" value="1"/>
</dbReference>
<keyword evidence="1" id="KW-0472">Membrane</keyword>
<dbReference type="SUPFAM" id="SSF48619">
    <property type="entry name" value="Phospholipase A2, PLA2"/>
    <property type="match status" value="1"/>
</dbReference>
<evidence type="ECO:0000256" key="1">
    <source>
        <dbReference type="SAM" id="Phobius"/>
    </source>
</evidence>
<gene>
    <name evidence="2" type="ORF">CCHLO57077_00009940</name>
</gene>
<keyword evidence="1" id="KW-1133">Transmembrane helix</keyword>
<dbReference type="GO" id="GO:0004623">
    <property type="term" value="F:phospholipase A2 activity"/>
    <property type="evidence" value="ECO:0007669"/>
    <property type="project" value="InterPro"/>
</dbReference>
<sequence length="256" mass="28259">MREPSVILAEDVLESLSDYYDARHATQPFGYSGREMCLDLYKAVLGRRCTEAIPSSSSAITITLSRIFDFKMKFAAIFLSVISAAAAAAAAAAVAPAIEARQSIETTTDEILFSITLPAFTARRNALDPNTVDWTSDGCTSSPDNPLGFPFTPACNRHDFGYNNYRAQTRLTVSTKKKIDDNFKKDLYYQCSSVSLRWLCEALADVYYAFVRVFAGGGDVAPGKRDDELVQIYEEKLAVYNQLLEEAKANGIIEGY</sequence>
<dbReference type="GO" id="GO:0006644">
    <property type="term" value="P:phospholipid metabolic process"/>
    <property type="evidence" value="ECO:0007669"/>
    <property type="project" value="InterPro"/>
</dbReference>
<comment type="caution">
    <text evidence="2">The sequence shown here is derived from an EMBL/GenBank/DDBJ whole genome shotgun (WGS) entry which is preliminary data.</text>
</comment>
<dbReference type="Proteomes" id="UP001160390">
    <property type="component" value="Unassembled WGS sequence"/>
</dbReference>
<dbReference type="AlphaFoldDB" id="A0AA35LYX0"/>
<keyword evidence="3" id="KW-1185">Reference proteome</keyword>
<dbReference type="InterPro" id="IPR015141">
    <property type="entry name" value="PLipase_A2_prok/fun"/>
</dbReference>